<evidence type="ECO:0000313" key="16">
    <source>
        <dbReference type="EMBL" id="KAH0871859.1"/>
    </source>
</evidence>
<evidence type="ECO:0000313" key="17">
    <source>
        <dbReference type="Proteomes" id="UP000824890"/>
    </source>
</evidence>
<feature type="region of interest" description="Disordered" evidence="14">
    <location>
        <begin position="164"/>
        <end position="192"/>
    </location>
</feature>
<keyword evidence="6 12" id="KW-0067">ATP-binding</keyword>
<name>A0ABQ7YV87_BRANA</name>
<dbReference type="Proteomes" id="UP000824890">
    <property type="component" value="Unassembled WGS sequence"/>
</dbReference>
<feature type="region of interest" description="Disordered" evidence="14">
    <location>
        <begin position="1363"/>
        <end position="1417"/>
    </location>
</feature>
<dbReference type="SMART" id="SM01226">
    <property type="entry name" value="GAGA_bind"/>
    <property type="match status" value="1"/>
</dbReference>
<feature type="region of interest" description="Disordered" evidence="14">
    <location>
        <begin position="912"/>
        <end position="935"/>
    </location>
</feature>
<feature type="coiled-coil region" evidence="13">
    <location>
        <begin position="40"/>
        <end position="74"/>
    </location>
</feature>
<dbReference type="InterPro" id="IPR027640">
    <property type="entry name" value="Kinesin-like_fam"/>
</dbReference>
<dbReference type="PRINTS" id="PR00380">
    <property type="entry name" value="KINESINHEAVY"/>
</dbReference>
<evidence type="ECO:0000256" key="11">
    <source>
        <dbReference type="ARBA" id="ARBA00023242"/>
    </source>
</evidence>
<evidence type="ECO:0000256" key="3">
    <source>
        <dbReference type="ARBA" id="ARBA00007911"/>
    </source>
</evidence>
<evidence type="ECO:0000256" key="5">
    <source>
        <dbReference type="ARBA" id="ARBA00022741"/>
    </source>
</evidence>
<evidence type="ECO:0000259" key="15">
    <source>
        <dbReference type="PROSITE" id="PS50067"/>
    </source>
</evidence>
<feature type="coiled-coil region" evidence="13">
    <location>
        <begin position="806"/>
        <end position="864"/>
    </location>
</feature>
<evidence type="ECO:0000256" key="10">
    <source>
        <dbReference type="ARBA" id="ARBA00023175"/>
    </source>
</evidence>
<dbReference type="PANTHER" id="PTHR47968:SF18">
    <property type="entry name" value="KINESIN-LIKE PROTEIN KIN-7F"/>
    <property type="match status" value="1"/>
</dbReference>
<dbReference type="EMBL" id="JAGKQM010000017">
    <property type="protein sequence ID" value="KAH0871859.1"/>
    <property type="molecule type" value="Genomic_DNA"/>
</dbReference>
<feature type="compositionally biased region" description="Acidic residues" evidence="14">
    <location>
        <begin position="119"/>
        <end position="131"/>
    </location>
</feature>
<evidence type="ECO:0000256" key="9">
    <source>
        <dbReference type="ARBA" id="ARBA00023163"/>
    </source>
</evidence>
<comment type="subcellular location">
    <subcellularLocation>
        <location evidence="1">Nucleus</location>
    </subcellularLocation>
</comment>
<dbReference type="Pfam" id="PF00225">
    <property type="entry name" value="Kinesin"/>
    <property type="match status" value="1"/>
</dbReference>
<feature type="binding site" evidence="12">
    <location>
        <begin position="579"/>
        <end position="586"/>
    </location>
    <ligand>
        <name>ATP</name>
        <dbReference type="ChEBI" id="CHEBI:30616"/>
    </ligand>
</feature>
<evidence type="ECO:0000256" key="2">
    <source>
        <dbReference type="ARBA" id="ARBA00007310"/>
    </source>
</evidence>
<dbReference type="PROSITE" id="PS50067">
    <property type="entry name" value="KINESIN_MOTOR_2"/>
    <property type="match status" value="1"/>
</dbReference>
<comment type="caution">
    <text evidence="16">The sequence shown here is derived from an EMBL/GenBank/DDBJ whole genome shotgun (WGS) entry which is preliminary data.</text>
</comment>
<protein>
    <recommendedName>
        <fullName evidence="15">Kinesin motor domain-containing protein</fullName>
    </recommendedName>
</protein>
<dbReference type="PROSITE" id="PS00411">
    <property type="entry name" value="KINESIN_MOTOR_1"/>
    <property type="match status" value="1"/>
</dbReference>
<sequence length="1531" mass="172934">MMTPIFRGLKFELFQENKALLKKGNLAMSHASKCDCAITMRKKDVQIQKMEKKMAKLRKQRDIAESRLEDFMRMIEHHHQALKSGTPYFGNHTDKWKDDGSVSDTSGVVNLLDTRSFISDDDDDDDDDINEELPMRSQDPSDEYCREVQCIEIEETATVFRNNNHEDEKEETKNVVGHSEDHANDETSVVQNVNHRDTMQGAERQEIVFPELELGSSVLRSDSMSSSYGSNSTGIPTPLGEEGGISTFQTFVDGLKEMSKRHQEVSNAEASSKMERDLGVDGDFERKRQEILELWQSCNVSLVRRTYFHLLLKGDEADSVYIGVELRRLLFIKDRFSQGKQASDGGETLTLSSSLKALHKERKMLSKLVRKRFSEEEMTRIYHKFGIAVNSKRRRLQLVNKLWSNPKDMTQVAESADVVSKLVKLTEQGKTMKEMFGLASTPPPFLTAQKAHGASQHCFTVKWNLLILKEHAYLFHLLKKMEKTHMYVDREEKILVMVRLRPLNKKEIAAKEATDWECINDTTILYRNTLRQGSNIPSAYSFDRVYGGECPTRQVYEDGTKEIALSVVKGINCSIFAYGQTSSGKTYTMTAITEFAVADIFDYIFQHEERAFSVKFSAIEIYNETIRDLLSSDGTSLRLRDDPEKGTVVEKAREETLRDWNHFKELLSVCAVNLHGVLAAQRKIGETSLNERSSRSHQIIKLTVESCACELLGKDNSTTLMASVSFIDLAGSERASQTMSRLKEGCHINQSLLALGTVIRKLSKGRQGGHICTLSPARSHVELTKNTLSFASCAKEVTTKAHINVVMSDKALLKQLQCELARLETELRNATSNCDCAMKKDIQIQKMEKQIEELRIQRDLAQASKDIASVRPHSDDDVLPMRSEDPSDGYYREVQCIEIEESATDYDNNNHKEERAAEPKNVLSRCDNGNGETSVGQNVKLRRLNHIATAPSKSTPPGPERHEIVLPDLENDSSMSSSCGSSSTGVQSIPLREEGGITSIRTFFNGLQEMADLHGAQVSNAEASGTMGRDLGVDEDFEMQRKEIQVLWQTCNVSLVHRTYFYLLFKGDDDADSIYIGVELRRLLFIKDRFSKGHQASEGGESLTLASSRKALHRERKMLSKLVSKRFSEEERTRIYHKFGISVNTKRRRLQLVNELWSNPKDMTHVAESADVVSKLVSFTEQSRVMKEMFGLAFTPPSFLQLRNSIDNITNVTRTGVQTHWCAMQNASLWGSPKEGFVEHIVMAVLVAANAVLKHELSCSGNMMPQHQIKEQHNALVMNKKIMSILAERDAAVKERNEALAAKQEALAARDEALQQRDLAISERDNAIMERENALTALQHRENHLNYILDCAKRGGYQTCFTEETHLPNPSPLSTIPHEPPNTKTKKDRKQETARSKRKKSGGEDLNRQLASPGKKCRKDWDCNDVGLNLVTFDETTMPVPMCTCTGTARQCYKWGNGGWQSSCCTTTLSQYPLPQMPNKRHSRIGGRKMSGNVFSRLLSRLAGEGHDLSSPVDLKDYWARHGTNRYIIIK</sequence>
<dbReference type="SUPFAM" id="SSF52540">
    <property type="entry name" value="P-loop containing nucleoside triphosphate hydrolases"/>
    <property type="match status" value="1"/>
</dbReference>
<evidence type="ECO:0000256" key="13">
    <source>
        <dbReference type="SAM" id="Coils"/>
    </source>
</evidence>
<evidence type="ECO:0000256" key="4">
    <source>
        <dbReference type="ARBA" id="ARBA00022701"/>
    </source>
</evidence>
<dbReference type="InterPro" id="IPR027417">
    <property type="entry name" value="P-loop_NTPase"/>
</dbReference>
<keyword evidence="9" id="KW-0804">Transcription</keyword>
<feature type="compositionally biased region" description="Low complexity" evidence="14">
    <location>
        <begin position="223"/>
        <end position="232"/>
    </location>
</feature>
<feature type="compositionally biased region" description="Basic and acidic residues" evidence="14">
    <location>
        <begin position="164"/>
        <end position="185"/>
    </location>
</feature>
<feature type="region of interest" description="Disordered" evidence="14">
    <location>
        <begin position="116"/>
        <end position="143"/>
    </location>
</feature>
<reference evidence="16 17" key="1">
    <citation type="submission" date="2021-05" db="EMBL/GenBank/DDBJ databases">
        <title>Genome Assembly of Synthetic Allotetraploid Brassica napus Reveals Homoeologous Exchanges between Subgenomes.</title>
        <authorList>
            <person name="Davis J.T."/>
        </authorList>
    </citation>
    <scope>NUCLEOTIDE SEQUENCE [LARGE SCALE GENOMIC DNA]</scope>
    <source>
        <strain evidence="17">cv. Da-Ae</strain>
        <tissue evidence="16">Seedling</tissue>
    </source>
</reference>
<dbReference type="InterPro" id="IPR010409">
    <property type="entry name" value="GAGA-bd_tscrpt_act"/>
</dbReference>
<accession>A0ABQ7YV87</accession>
<keyword evidence="13" id="KW-0175">Coiled coil</keyword>
<keyword evidence="7" id="KW-0805">Transcription regulation</keyword>
<keyword evidence="17" id="KW-1185">Reference proteome</keyword>
<gene>
    <name evidence="16" type="ORF">HID58_078881</name>
</gene>
<keyword evidence="8" id="KW-0238">DNA-binding</keyword>
<evidence type="ECO:0000256" key="14">
    <source>
        <dbReference type="SAM" id="MobiDB-lite"/>
    </source>
</evidence>
<dbReference type="InterPro" id="IPR036961">
    <property type="entry name" value="Kinesin_motor_dom_sf"/>
</dbReference>
<evidence type="ECO:0000256" key="12">
    <source>
        <dbReference type="PROSITE-ProRule" id="PRU00283"/>
    </source>
</evidence>
<evidence type="ECO:0000256" key="7">
    <source>
        <dbReference type="ARBA" id="ARBA00023015"/>
    </source>
</evidence>
<feature type="compositionally biased region" description="Basic and acidic residues" evidence="14">
    <location>
        <begin position="1389"/>
        <end position="1407"/>
    </location>
</feature>
<dbReference type="InterPro" id="IPR001752">
    <property type="entry name" value="Kinesin_motor_dom"/>
</dbReference>
<feature type="domain" description="Kinesin motor" evidence="15">
    <location>
        <begin position="493"/>
        <end position="771"/>
    </location>
</feature>
<dbReference type="Pfam" id="PF11995">
    <property type="entry name" value="DUF3490"/>
    <property type="match status" value="2"/>
</dbReference>
<comment type="similarity">
    <text evidence="2">Belongs to the TRAFAC class myosin-kinesin ATPase superfamily. Kinesin family. KIN-7 subfamily.</text>
</comment>
<dbReference type="Pfam" id="PF06217">
    <property type="entry name" value="GAGA_bind"/>
    <property type="match status" value="1"/>
</dbReference>
<keyword evidence="10 12" id="KW-0505">Motor protein</keyword>
<organism evidence="16 17">
    <name type="scientific">Brassica napus</name>
    <name type="common">Rape</name>
    <dbReference type="NCBI Taxonomy" id="3708"/>
    <lineage>
        <taxon>Eukaryota</taxon>
        <taxon>Viridiplantae</taxon>
        <taxon>Streptophyta</taxon>
        <taxon>Embryophyta</taxon>
        <taxon>Tracheophyta</taxon>
        <taxon>Spermatophyta</taxon>
        <taxon>Magnoliopsida</taxon>
        <taxon>eudicotyledons</taxon>
        <taxon>Gunneridae</taxon>
        <taxon>Pentapetalae</taxon>
        <taxon>rosids</taxon>
        <taxon>malvids</taxon>
        <taxon>Brassicales</taxon>
        <taxon>Brassicaceae</taxon>
        <taxon>Brassiceae</taxon>
        <taxon>Brassica</taxon>
    </lineage>
</organism>
<dbReference type="Gene3D" id="3.40.850.10">
    <property type="entry name" value="Kinesin motor domain"/>
    <property type="match status" value="1"/>
</dbReference>
<keyword evidence="5 12" id="KW-0547">Nucleotide-binding</keyword>
<evidence type="ECO:0000256" key="6">
    <source>
        <dbReference type="ARBA" id="ARBA00022840"/>
    </source>
</evidence>
<dbReference type="InterPro" id="IPR019821">
    <property type="entry name" value="Kinesin_motor_CS"/>
</dbReference>
<feature type="region of interest" description="Disordered" evidence="14">
    <location>
        <begin position="223"/>
        <end position="243"/>
    </location>
</feature>
<evidence type="ECO:0000256" key="8">
    <source>
        <dbReference type="ARBA" id="ARBA00023125"/>
    </source>
</evidence>
<evidence type="ECO:0000256" key="1">
    <source>
        <dbReference type="ARBA" id="ARBA00004123"/>
    </source>
</evidence>
<keyword evidence="11" id="KW-0539">Nucleus</keyword>
<comment type="similarity">
    <text evidence="3">Belongs to the BBR/BPC family.</text>
</comment>
<dbReference type="SMART" id="SM00129">
    <property type="entry name" value="KISc"/>
    <property type="match status" value="1"/>
</dbReference>
<dbReference type="PANTHER" id="PTHR47968">
    <property type="entry name" value="CENTROMERE PROTEIN E"/>
    <property type="match status" value="1"/>
</dbReference>
<proteinExistence type="inferred from homology"/>
<dbReference type="InterPro" id="IPR021881">
    <property type="entry name" value="NACK_C"/>
</dbReference>
<keyword evidence="4" id="KW-0493">Microtubule</keyword>